<comment type="caution">
    <text evidence="2">The sequence shown here is derived from an EMBL/GenBank/DDBJ whole genome shotgun (WGS) entry which is preliminary data.</text>
</comment>
<evidence type="ECO:0000313" key="2">
    <source>
        <dbReference type="EMBL" id="MET4719843.1"/>
    </source>
</evidence>
<dbReference type="EMBL" id="JBEPTQ010000002">
    <property type="protein sequence ID" value="MET4719843.1"/>
    <property type="molecule type" value="Genomic_DNA"/>
</dbReference>
<keyword evidence="3" id="KW-1185">Reference proteome</keyword>
<evidence type="ECO:0000256" key="1">
    <source>
        <dbReference type="SAM" id="MobiDB-lite"/>
    </source>
</evidence>
<protein>
    <submittedName>
        <fullName evidence="2">Uncharacterized protein</fullName>
    </submittedName>
</protein>
<evidence type="ECO:0000313" key="3">
    <source>
        <dbReference type="Proteomes" id="UP001549291"/>
    </source>
</evidence>
<name>A0ABV2RSC9_BRAJP</name>
<proteinExistence type="predicted"/>
<gene>
    <name evidence="2" type="ORF">ABIF63_003949</name>
</gene>
<sequence>MRALQNGLGSNDAPRPCENDRLSGKFLAKLDQLMEDISGSVV</sequence>
<feature type="region of interest" description="Disordered" evidence="1">
    <location>
        <begin position="1"/>
        <end position="20"/>
    </location>
</feature>
<reference evidence="2 3" key="1">
    <citation type="submission" date="2024-06" db="EMBL/GenBank/DDBJ databases">
        <title>Genomic Encyclopedia of Type Strains, Phase V (KMG-V): Genome sequencing to study the core and pangenomes of soil and plant-associated prokaryotes.</title>
        <authorList>
            <person name="Whitman W."/>
        </authorList>
    </citation>
    <scope>NUCLEOTIDE SEQUENCE [LARGE SCALE GENOMIC DNA]</scope>
    <source>
        <strain evidence="2 3">USDA 160</strain>
    </source>
</reference>
<organism evidence="2 3">
    <name type="scientific">Bradyrhizobium japonicum</name>
    <dbReference type="NCBI Taxonomy" id="375"/>
    <lineage>
        <taxon>Bacteria</taxon>
        <taxon>Pseudomonadati</taxon>
        <taxon>Pseudomonadota</taxon>
        <taxon>Alphaproteobacteria</taxon>
        <taxon>Hyphomicrobiales</taxon>
        <taxon>Nitrobacteraceae</taxon>
        <taxon>Bradyrhizobium</taxon>
    </lineage>
</organism>
<dbReference type="Proteomes" id="UP001549291">
    <property type="component" value="Unassembled WGS sequence"/>
</dbReference>
<accession>A0ABV2RSC9</accession>